<reference evidence="8 9" key="1">
    <citation type="submission" date="2010-05" db="EMBL/GenBank/DDBJ databases">
        <title>The Genome Sequence of Thecamonas trahens ATCC 50062.</title>
        <authorList>
            <consortium name="The Broad Institute Genome Sequencing Platform"/>
            <person name="Russ C."/>
            <person name="Cuomo C."/>
            <person name="Shea T."/>
            <person name="Young S.K."/>
            <person name="Zeng Q."/>
            <person name="Koehrsen M."/>
            <person name="Haas B."/>
            <person name="Borodovsky M."/>
            <person name="Guigo R."/>
            <person name="Alvarado L."/>
            <person name="Berlin A."/>
            <person name="Bochicchio J."/>
            <person name="Borenstein D."/>
            <person name="Chapman S."/>
            <person name="Chen Z."/>
            <person name="Freedman E."/>
            <person name="Gellesch M."/>
            <person name="Goldberg J."/>
            <person name="Griggs A."/>
            <person name="Gujja S."/>
            <person name="Heilman E."/>
            <person name="Heiman D."/>
            <person name="Hepburn T."/>
            <person name="Howarth C."/>
            <person name="Jen D."/>
            <person name="Larson L."/>
            <person name="Mehta T."/>
            <person name="Park D."/>
            <person name="Pearson M."/>
            <person name="Roberts A."/>
            <person name="Saif S."/>
            <person name="Shenoy N."/>
            <person name="Sisk P."/>
            <person name="Stolte C."/>
            <person name="Sykes S."/>
            <person name="Thomson T."/>
            <person name="Walk T."/>
            <person name="White J."/>
            <person name="Yandava C."/>
            <person name="Burger G."/>
            <person name="Gray M.W."/>
            <person name="Holland P.W.H."/>
            <person name="King N."/>
            <person name="Lang F.B.F."/>
            <person name="Roger A.J."/>
            <person name="Ruiz-Trillo I."/>
            <person name="Lander E."/>
            <person name="Nusbaum C."/>
        </authorList>
    </citation>
    <scope>NUCLEOTIDE SEQUENCE [LARGE SCALE GENOMIC DNA]</scope>
    <source>
        <strain evidence="8 9">ATCC 50062</strain>
    </source>
</reference>
<evidence type="ECO:0000256" key="7">
    <source>
        <dbReference type="SAM" id="Phobius"/>
    </source>
</evidence>
<dbReference type="AlphaFoldDB" id="A0A0L0D186"/>
<keyword evidence="9" id="KW-1185">Reference proteome</keyword>
<name>A0A0L0D186_THETB</name>
<accession>A0A0L0D186</accession>
<comment type="subcellular location">
    <subcellularLocation>
        <location evidence="1">Membrane</location>
        <topology evidence="1">Multi-pass membrane protein</topology>
    </subcellularLocation>
</comment>
<evidence type="ECO:0000256" key="1">
    <source>
        <dbReference type="ARBA" id="ARBA00004141"/>
    </source>
</evidence>
<keyword evidence="5 7" id="KW-1133">Transmembrane helix</keyword>
<evidence type="ECO:0000256" key="4">
    <source>
        <dbReference type="ARBA" id="ARBA00022976"/>
    </source>
</evidence>
<keyword evidence="3 7" id="KW-0812">Transmembrane</keyword>
<evidence type="ECO:0000313" key="8">
    <source>
        <dbReference type="EMBL" id="KNC46007.1"/>
    </source>
</evidence>
<keyword evidence="4" id="KW-0914">Notch signaling pathway</keyword>
<evidence type="ECO:0008006" key="10">
    <source>
        <dbReference type="Google" id="ProtNLM"/>
    </source>
</evidence>
<sequence length="100" mass="11632">MFQRPSLTVDQRVAVCRKYFIAGLCFMPLAWMVNIAYFWEELRHPRGHPKIKRYVMYSAVGSVVYMSAFFVWLAIYLTSWRSWGATGDNISIYVPAGDPK</sequence>
<feature type="transmembrane region" description="Helical" evidence="7">
    <location>
        <begin position="54"/>
        <end position="77"/>
    </location>
</feature>
<dbReference type="eggNOG" id="KOG3402">
    <property type="taxonomic scope" value="Eukaryota"/>
</dbReference>
<comment type="similarity">
    <text evidence="2">Belongs to the PEN-2 family.</text>
</comment>
<dbReference type="InterPro" id="IPR019379">
    <property type="entry name" value="Gamma_Secretase_Asp_P_PEN2"/>
</dbReference>
<dbReference type="Pfam" id="PF10251">
    <property type="entry name" value="PEN-2"/>
    <property type="match status" value="1"/>
</dbReference>
<evidence type="ECO:0000313" key="9">
    <source>
        <dbReference type="Proteomes" id="UP000054408"/>
    </source>
</evidence>
<keyword evidence="6 7" id="KW-0472">Membrane</keyword>
<evidence type="ECO:0000256" key="2">
    <source>
        <dbReference type="ARBA" id="ARBA00009607"/>
    </source>
</evidence>
<dbReference type="OrthoDB" id="524898at2759"/>
<dbReference type="GO" id="GO:0070765">
    <property type="term" value="C:gamma-secretase complex"/>
    <property type="evidence" value="ECO:0007669"/>
    <property type="project" value="TreeGrafter"/>
</dbReference>
<dbReference type="EMBL" id="GL349433">
    <property type="protein sequence ID" value="KNC46007.1"/>
    <property type="molecule type" value="Genomic_DNA"/>
</dbReference>
<organism evidence="8 9">
    <name type="scientific">Thecamonas trahens ATCC 50062</name>
    <dbReference type="NCBI Taxonomy" id="461836"/>
    <lineage>
        <taxon>Eukaryota</taxon>
        <taxon>Apusozoa</taxon>
        <taxon>Apusomonadida</taxon>
        <taxon>Apusomonadidae</taxon>
        <taxon>Thecamonas</taxon>
    </lineage>
</organism>
<dbReference type="RefSeq" id="XP_013762987.1">
    <property type="nucleotide sequence ID" value="XM_013907533.1"/>
</dbReference>
<dbReference type="PANTHER" id="PTHR16318:SF0">
    <property type="entry name" value="GAMMA-SECRETASE SUBUNIT PEN-2"/>
    <property type="match status" value="1"/>
</dbReference>
<protein>
    <recommendedName>
        <fullName evidence="10">Gamma-secretase subunit PEN-2</fullName>
    </recommendedName>
</protein>
<evidence type="ECO:0000256" key="5">
    <source>
        <dbReference type="ARBA" id="ARBA00022989"/>
    </source>
</evidence>
<evidence type="ECO:0000256" key="6">
    <source>
        <dbReference type="ARBA" id="ARBA00023136"/>
    </source>
</evidence>
<feature type="transmembrane region" description="Helical" evidence="7">
    <location>
        <begin position="20"/>
        <end position="39"/>
    </location>
</feature>
<dbReference type="OMA" id="KLYLCKW"/>
<dbReference type="PANTHER" id="PTHR16318">
    <property type="entry name" value="GAMMA-SECRETASE SUBUNIT PEN-2"/>
    <property type="match status" value="1"/>
</dbReference>
<dbReference type="GeneID" id="25559945"/>
<dbReference type="Proteomes" id="UP000054408">
    <property type="component" value="Unassembled WGS sequence"/>
</dbReference>
<dbReference type="GO" id="GO:0007219">
    <property type="term" value="P:Notch signaling pathway"/>
    <property type="evidence" value="ECO:0007669"/>
    <property type="project" value="UniProtKB-KW"/>
</dbReference>
<evidence type="ECO:0000256" key="3">
    <source>
        <dbReference type="ARBA" id="ARBA00022692"/>
    </source>
</evidence>
<dbReference type="STRING" id="461836.A0A0L0D186"/>
<gene>
    <name evidence="8" type="ORF">AMSG_00125</name>
</gene>
<proteinExistence type="inferred from homology"/>